<dbReference type="OrthoDB" id="2418081at2759"/>
<evidence type="ECO:0000313" key="13">
    <source>
        <dbReference type="Proteomes" id="UP000383932"/>
    </source>
</evidence>
<evidence type="ECO:0000256" key="6">
    <source>
        <dbReference type="ARBA" id="ARBA00022832"/>
    </source>
</evidence>
<dbReference type="InterPro" id="IPR003140">
    <property type="entry name" value="PLipase/COase/thioEstase"/>
</dbReference>
<keyword evidence="6" id="KW-0443">Lipid metabolism</keyword>
<name>A0A5N5QVD8_9AGAM</name>
<dbReference type="Gene3D" id="3.40.50.1820">
    <property type="entry name" value="alpha/beta hydrolase"/>
    <property type="match status" value="1"/>
</dbReference>
<dbReference type="PANTHER" id="PTHR10655:SF17">
    <property type="entry name" value="LYSOPHOSPHOLIPASE-LIKE PROTEIN 1"/>
    <property type="match status" value="1"/>
</dbReference>
<keyword evidence="13" id="KW-1185">Reference proteome</keyword>
<evidence type="ECO:0000259" key="11">
    <source>
        <dbReference type="Pfam" id="PF02230"/>
    </source>
</evidence>
<sequence>MISALKEMALPSISRRTLIRFLPTIVLVIISLIALSLLEFASLEPVAPSPTKQHKHKTGNRHKNMAAAGNNTLKFLTIPPRALHTATIIFSHGLGDTGDGWKPVARELASALPHAKWILPHAPMRPITVNYGMVMNGWSDVYSLGKIDAKEDEEGLLQSAAAIKELVKAENDAGISNNRIVLGGFSQGAALSVLTGLTTEPKYAGIAVLSGWFPIRQQLQKILNPNAASTPIFWGHGTDDQLVPHDLGVRSVQLLQESLQFKDVVFKSYTGVAHSADEQEIDDLSEWLAKVIP</sequence>
<keyword evidence="10" id="KW-1133">Transmembrane helix</keyword>
<evidence type="ECO:0000256" key="4">
    <source>
        <dbReference type="ARBA" id="ARBA00022487"/>
    </source>
</evidence>
<keyword evidence="5" id="KW-0378">Hydrolase</keyword>
<evidence type="ECO:0000256" key="5">
    <source>
        <dbReference type="ARBA" id="ARBA00022801"/>
    </source>
</evidence>
<gene>
    <name evidence="12" type="ORF">CTheo_1002</name>
</gene>
<evidence type="ECO:0000256" key="9">
    <source>
        <dbReference type="ARBA" id="ARBA00047337"/>
    </source>
</evidence>
<keyword evidence="10" id="KW-0472">Membrane</keyword>
<dbReference type="EMBL" id="SSOP01000008">
    <property type="protein sequence ID" value="KAB5595541.1"/>
    <property type="molecule type" value="Genomic_DNA"/>
</dbReference>
<keyword evidence="10" id="KW-0812">Transmembrane</keyword>
<dbReference type="GO" id="GO:0008474">
    <property type="term" value="F:palmitoyl-(protein) hydrolase activity"/>
    <property type="evidence" value="ECO:0007669"/>
    <property type="project" value="UniProtKB-EC"/>
</dbReference>
<comment type="similarity">
    <text evidence="1">Belongs to the AB hydrolase superfamily. AB hydrolase 2 family.</text>
</comment>
<organism evidence="12 13">
    <name type="scientific">Ceratobasidium theobromae</name>
    <dbReference type="NCBI Taxonomy" id="1582974"/>
    <lineage>
        <taxon>Eukaryota</taxon>
        <taxon>Fungi</taxon>
        <taxon>Dikarya</taxon>
        <taxon>Basidiomycota</taxon>
        <taxon>Agaricomycotina</taxon>
        <taxon>Agaricomycetes</taxon>
        <taxon>Cantharellales</taxon>
        <taxon>Ceratobasidiaceae</taxon>
        <taxon>Ceratobasidium</taxon>
    </lineage>
</organism>
<dbReference type="EC" id="3.1.2.22" evidence="2"/>
<reference evidence="12 13" key="1">
    <citation type="journal article" date="2019" name="Fungal Biol. Biotechnol.">
        <title>Draft genome sequence of fastidious pathogen Ceratobasidium theobromae, which causes vascular-streak dieback in Theobroma cacao.</title>
        <authorList>
            <person name="Ali S.S."/>
            <person name="Asman A."/>
            <person name="Shao J."/>
            <person name="Firmansyah A.P."/>
            <person name="Susilo A.W."/>
            <person name="Rosmana A."/>
            <person name="McMahon P."/>
            <person name="Junaid M."/>
            <person name="Guest D."/>
            <person name="Kheng T.Y."/>
            <person name="Meinhardt L.W."/>
            <person name="Bailey B.A."/>
        </authorList>
    </citation>
    <scope>NUCLEOTIDE SEQUENCE [LARGE SCALE GENOMIC DNA]</scope>
    <source>
        <strain evidence="12 13">CT2</strain>
    </source>
</reference>
<dbReference type="Proteomes" id="UP000383932">
    <property type="component" value="Unassembled WGS sequence"/>
</dbReference>
<dbReference type="InterPro" id="IPR029058">
    <property type="entry name" value="AB_hydrolase_fold"/>
</dbReference>
<evidence type="ECO:0000256" key="10">
    <source>
        <dbReference type="SAM" id="Phobius"/>
    </source>
</evidence>
<dbReference type="SUPFAM" id="SSF53474">
    <property type="entry name" value="alpha/beta-Hydrolases"/>
    <property type="match status" value="1"/>
</dbReference>
<feature type="domain" description="Phospholipase/carboxylesterase/thioesterase" evidence="11">
    <location>
        <begin position="78"/>
        <end position="292"/>
    </location>
</feature>
<feature type="transmembrane region" description="Helical" evidence="10">
    <location>
        <begin position="21"/>
        <end position="43"/>
    </location>
</feature>
<keyword evidence="4" id="KW-0719">Serine esterase</keyword>
<evidence type="ECO:0000256" key="7">
    <source>
        <dbReference type="ARBA" id="ARBA00029392"/>
    </source>
</evidence>
<dbReference type="GO" id="GO:0005737">
    <property type="term" value="C:cytoplasm"/>
    <property type="evidence" value="ECO:0007669"/>
    <property type="project" value="TreeGrafter"/>
</dbReference>
<dbReference type="GO" id="GO:0006631">
    <property type="term" value="P:fatty acid metabolic process"/>
    <property type="evidence" value="ECO:0007669"/>
    <property type="project" value="UniProtKB-KW"/>
</dbReference>
<dbReference type="AlphaFoldDB" id="A0A5N5QVD8"/>
<evidence type="ECO:0000256" key="1">
    <source>
        <dbReference type="ARBA" id="ARBA00006499"/>
    </source>
</evidence>
<evidence type="ECO:0000313" key="12">
    <source>
        <dbReference type="EMBL" id="KAB5595541.1"/>
    </source>
</evidence>
<dbReference type="InterPro" id="IPR050565">
    <property type="entry name" value="LYPA1-2/EST-like"/>
</dbReference>
<comment type="caution">
    <text evidence="12">The sequence shown here is derived from an EMBL/GenBank/DDBJ whole genome shotgun (WGS) entry which is preliminary data.</text>
</comment>
<comment type="function">
    <text evidence="7">Hydrolyzes fatty acids from S-acylated cysteine residues in proteins with a strong preference for palmitoylated G-alpha proteins over other acyl substrates. Mediates the deacylation of G-alpha proteins such as GPA1 in vivo, but has weak or no activity toward palmitoylated Ras proteins. Has weak lysophospholipase activity in vitro; however such activity may not exist in vivo.</text>
</comment>
<dbReference type="PANTHER" id="PTHR10655">
    <property type="entry name" value="LYSOPHOSPHOLIPASE-RELATED"/>
    <property type="match status" value="1"/>
</dbReference>
<evidence type="ECO:0000256" key="3">
    <source>
        <dbReference type="ARBA" id="ARBA00014923"/>
    </source>
</evidence>
<comment type="catalytic activity">
    <reaction evidence="9">
        <text>S-hexadecanoyl-L-cysteinyl-[protein] + H2O = L-cysteinyl-[protein] + hexadecanoate + H(+)</text>
        <dbReference type="Rhea" id="RHEA:19233"/>
        <dbReference type="Rhea" id="RHEA-COMP:10131"/>
        <dbReference type="Rhea" id="RHEA-COMP:11032"/>
        <dbReference type="ChEBI" id="CHEBI:7896"/>
        <dbReference type="ChEBI" id="CHEBI:15377"/>
        <dbReference type="ChEBI" id="CHEBI:15378"/>
        <dbReference type="ChEBI" id="CHEBI:29950"/>
        <dbReference type="ChEBI" id="CHEBI:74151"/>
        <dbReference type="EC" id="3.1.2.22"/>
    </reaction>
</comment>
<keyword evidence="6" id="KW-0276">Fatty acid metabolism</keyword>
<dbReference type="GO" id="GO:0052689">
    <property type="term" value="F:carboxylic ester hydrolase activity"/>
    <property type="evidence" value="ECO:0007669"/>
    <property type="project" value="UniProtKB-KW"/>
</dbReference>
<evidence type="ECO:0000256" key="8">
    <source>
        <dbReference type="ARBA" id="ARBA00031195"/>
    </source>
</evidence>
<dbReference type="Pfam" id="PF02230">
    <property type="entry name" value="Abhydrolase_2"/>
    <property type="match status" value="1"/>
</dbReference>
<accession>A0A5N5QVD8</accession>
<protein>
    <recommendedName>
        <fullName evidence="3">Acyl-protein thioesterase 1</fullName>
        <ecNumber evidence="2">3.1.2.22</ecNumber>
    </recommendedName>
    <alternativeName>
        <fullName evidence="8">Palmitoyl-protein hydrolase</fullName>
    </alternativeName>
</protein>
<proteinExistence type="inferred from homology"/>
<evidence type="ECO:0000256" key="2">
    <source>
        <dbReference type="ARBA" id="ARBA00012423"/>
    </source>
</evidence>